<name>A0A328U363_9BACL</name>
<dbReference type="InterPro" id="IPR029002">
    <property type="entry name" value="PLPC/GPLD1"/>
</dbReference>
<gene>
    <name evidence="2" type="ORF">DL346_10580</name>
</gene>
<sequence length="213" mass="25368">MPLPLVHMTITDRMFRQKGMEVNAPFLLGCISPDAIHMRENTTREDKNRTHFDIKEGCTVNELFQRMRPFIDEHDGGQWNMFALGYVSHVLTDLIWTHTIYDDFKRKATADHIEDLRTLYYAETDQIDFNLYRNEPWRPQAWEALQNCAPPTVSSLLSKEEVEKWKKRILEWHTQLEKEPCIEPKYITEENVRSFIEDTSVQLVRLFEQARCF</sequence>
<dbReference type="Proteomes" id="UP000249260">
    <property type="component" value="Unassembled WGS sequence"/>
</dbReference>
<protein>
    <recommendedName>
        <fullName evidence="1">Phospholipase C/D domain-containing protein</fullName>
    </recommendedName>
</protein>
<feature type="domain" description="Phospholipase C/D" evidence="1">
    <location>
        <begin position="7"/>
        <end position="176"/>
    </location>
</feature>
<evidence type="ECO:0000313" key="2">
    <source>
        <dbReference type="EMBL" id="RAP75871.1"/>
    </source>
</evidence>
<evidence type="ECO:0000259" key="1">
    <source>
        <dbReference type="Pfam" id="PF00882"/>
    </source>
</evidence>
<dbReference type="AlphaFoldDB" id="A0A328U363"/>
<comment type="caution">
    <text evidence="2">The sequence shown here is derived from an EMBL/GenBank/DDBJ whole genome shotgun (WGS) entry which is preliminary data.</text>
</comment>
<keyword evidence="3" id="KW-1185">Reference proteome</keyword>
<evidence type="ECO:0000313" key="3">
    <source>
        <dbReference type="Proteomes" id="UP000249260"/>
    </source>
</evidence>
<organism evidence="2 3">
    <name type="scientific">Paenibacillus montanisoli</name>
    <dbReference type="NCBI Taxonomy" id="2081970"/>
    <lineage>
        <taxon>Bacteria</taxon>
        <taxon>Bacillati</taxon>
        <taxon>Bacillota</taxon>
        <taxon>Bacilli</taxon>
        <taxon>Bacillales</taxon>
        <taxon>Paenibacillaceae</taxon>
        <taxon>Paenibacillus</taxon>
    </lineage>
</organism>
<dbReference type="OrthoDB" id="9810012at2"/>
<accession>A0A328U363</accession>
<dbReference type="Pfam" id="PF00882">
    <property type="entry name" value="Zn_dep_PLPC"/>
    <property type="match status" value="1"/>
</dbReference>
<proteinExistence type="predicted"/>
<dbReference type="RefSeq" id="WP_112882096.1">
    <property type="nucleotide sequence ID" value="NZ_QLUW01000002.1"/>
</dbReference>
<reference evidence="2 3" key="1">
    <citation type="submission" date="2018-06" db="EMBL/GenBank/DDBJ databases">
        <title>Paenibacillus montanisoli sp. nov., isolated from mountain area soil.</title>
        <authorList>
            <person name="Wu M."/>
        </authorList>
    </citation>
    <scope>NUCLEOTIDE SEQUENCE [LARGE SCALE GENOMIC DNA]</scope>
    <source>
        <strain evidence="2 3">RA17</strain>
    </source>
</reference>
<dbReference type="EMBL" id="QLUW01000002">
    <property type="protein sequence ID" value="RAP75871.1"/>
    <property type="molecule type" value="Genomic_DNA"/>
</dbReference>